<keyword evidence="5 6" id="KW-0472">Membrane</keyword>
<dbReference type="Pfam" id="PF02653">
    <property type="entry name" value="BPD_transp_2"/>
    <property type="match status" value="1"/>
</dbReference>
<evidence type="ECO:0000256" key="4">
    <source>
        <dbReference type="ARBA" id="ARBA00022989"/>
    </source>
</evidence>
<dbReference type="InterPro" id="IPR001851">
    <property type="entry name" value="ABC_transp_permease"/>
</dbReference>
<reference evidence="7" key="1">
    <citation type="submission" date="2018-05" db="EMBL/GenBank/DDBJ databases">
        <authorList>
            <person name="Lanie J.A."/>
            <person name="Ng W.-L."/>
            <person name="Kazmierczak K.M."/>
            <person name="Andrzejewski T.M."/>
            <person name="Davidsen T.M."/>
            <person name="Wayne K.J."/>
            <person name="Tettelin H."/>
            <person name="Glass J.I."/>
            <person name="Rusch D."/>
            <person name="Podicherti R."/>
            <person name="Tsui H.-C.T."/>
            <person name="Winkler M.E."/>
        </authorList>
    </citation>
    <scope>NUCLEOTIDE SEQUENCE</scope>
</reference>
<evidence type="ECO:0000313" key="7">
    <source>
        <dbReference type="EMBL" id="SVA01941.1"/>
    </source>
</evidence>
<evidence type="ECO:0000256" key="2">
    <source>
        <dbReference type="ARBA" id="ARBA00022475"/>
    </source>
</evidence>
<feature type="transmembrane region" description="Helical" evidence="6">
    <location>
        <begin position="78"/>
        <end position="96"/>
    </location>
</feature>
<dbReference type="AlphaFoldDB" id="A0A381SF51"/>
<dbReference type="GO" id="GO:0022857">
    <property type="term" value="F:transmembrane transporter activity"/>
    <property type="evidence" value="ECO:0007669"/>
    <property type="project" value="InterPro"/>
</dbReference>
<name>A0A381SF51_9ZZZZ</name>
<dbReference type="PANTHER" id="PTHR47089">
    <property type="entry name" value="ABC TRANSPORTER, PERMEASE PROTEIN"/>
    <property type="match status" value="1"/>
</dbReference>
<feature type="transmembrane region" description="Helical" evidence="6">
    <location>
        <begin position="195"/>
        <end position="213"/>
    </location>
</feature>
<dbReference type="CDD" id="cd06580">
    <property type="entry name" value="TM_PBP1_transp_TpRbsC_like"/>
    <property type="match status" value="1"/>
</dbReference>
<accession>A0A381SF51</accession>
<evidence type="ECO:0000256" key="3">
    <source>
        <dbReference type="ARBA" id="ARBA00022692"/>
    </source>
</evidence>
<protein>
    <submittedName>
        <fullName evidence="7">Uncharacterized protein</fullName>
    </submittedName>
</protein>
<dbReference type="GO" id="GO:0005886">
    <property type="term" value="C:plasma membrane"/>
    <property type="evidence" value="ECO:0007669"/>
    <property type="project" value="UniProtKB-SubCell"/>
</dbReference>
<sequence length="365" mass="38387">MMALAPPVVAIVFSVALSSVVLLIAGTSPWEAWREMLAYGSSLGALVETGNRATQLYLAGIAVAIGFRMNLFNIGVEGQYMLAALVAAAVGAAVNLPPILHVALIMAVAMSVGSLYAGVAGYLKVTRGVHEVISTIMLNAIALSTIGYLLRTWLDDGDDTTLNITTPEIAPSGRFPNLNGMVEMFTREIGRGRELWGFLLIAIVVGVLFHLFLTRTRSGFDLRATGLNPFAAEASGVDPRATVVRAMLLSGAVAGLIGLPEILGDSYKYDLGFTRGLGFTGIAIALIGRNHPAGVAVGALLFGWLDSAAPILDVVGDTPREIVSILQGVVVLSAVVAYEVVNRIRRAQEARDAASATQRTLEPTS</sequence>
<dbReference type="PANTHER" id="PTHR47089:SF1">
    <property type="entry name" value="GUANOSINE ABC TRANSPORTER PERMEASE PROTEIN NUPP"/>
    <property type="match status" value="1"/>
</dbReference>
<keyword evidence="2" id="KW-1003">Cell membrane</keyword>
<proteinExistence type="predicted"/>
<comment type="subcellular location">
    <subcellularLocation>
        <location evidence="1">Cell membrane</location>
        <topology evidence="1">Multi-pass membrane protein</topology>
    </subcellularLocation>
</comment>
<evidence type="ECO:0000256" key="1">
    <source>
        <dbReference type="ARBA" id="ARBA00004651"/>
    </source>
</evidence>
<feature type="transmembrane region" description="Helical" evidence="6">
    <location>
        <begin position="322"/>
        <end position="341"/>
    </location>
</feature>
<organism evidence="7">
    <name type="scientific">marine metagenome</name>
    <dbReference type="NCBI Taxonomy" id="408172"/>
    <lineage>
        <taxon>unclassified sequences</taxon>
        <taxon>metagenomes</taxon>
        <taxon>ecological metagenomes</taxon>
    </lineage>
</organism>
<keyword evidence="4 6" id="KW-1133">Transmembrane helix</keyword>
<feature type="transmembrane region" description="Helical" evidence="6">
    <location>
        <begin position="102"/>
        <end position="123"/>
    </location>
</feature>
<feature type="transmembrane region" description="Helical" evidence="6">
    <location>
        <begin position="132"/>
        <end position="150"/>
    </location>
</feature>
<gene>
    <name evidence="7" type="ORF">METZ01_LOCUS54795</name>
</gene>
<dbReference type="EMBL" id="UINC01002954">
    <property type="protein sequence ID" value="SVA01941.1"/>
    <property type="molecule type" value="Genomic_DNA"/>
</dbReference>
<evidence type="ECO:0000256" key="6">
    <source>
        <dbReference type="SAM" id="Phobius"/>
    </source>
</evidence>
<evidence type="ECO:0000256" key="5">
    <source>
        <dbReference type="ARBA" id="ARBA00023136"/>
    </source>
</evidence>
<keyword evidence="3 6" id="KW-0812">Transmembrane</keyword>